<proteinExistence type="predicted"/>
<dbReference type="PROSITE" id="PS51318">
    <property type="entry name" value="TAT"/>
    <property type="match status" value="1"/>
</dbReference>
<reference evidence="2 3" key="1">
    <citation type="journal article" date="2019" name="Int. J. Syst. Evol. Microbiol.">
        <title>The Global Catalogue of Microorganisms (GCM) 10K type strain sequencing project: providing services to taxonomists for standard genome sequencing and annotation.</title>
        <authorList>
            <consortium name="The Broad Institute Genomics Platform"/>
            <consortium name="The Broad Institute Genome Sequencing Center for Infectious Disease"/>
            <person name="Wu L."/>
            <person name="Ma J."/>
        </authorList>
    </citation>
    <scope>NUCLEOTIDE SEQUENCE [LARGE SCALE GENOMIC DNA]</scope>
    <source>
        <strain evidence="2 3">LMG 29247</strain>
    </source>
</reference>
<dbReference type="RefSeq" id="WP_273740703.1">
    <property type="nucleotide sequence ID" value="NZ_JAQIVI010000435.1"/>
</dbReference>
<sequence length="335" mass="36750">MVRRRQLLLATLAAGAAGTAGCVSDAPSDERADNNDEDTPSDLEPAGDGAYRVDITARSDRSASIDDVSHRPSWIDPIRELSYAGDPEVVWGYDSLEADNSSSVAVDPVIDTTDDAEHVFLAPAYDADAGSWNIHAYVDEAYYEARDTHRFWIGRPYAELREDPVRGYEAAFTEHHDGVYHATVEYDETPEDTDPNLLSQVWLTNWPVDRTAERSEPMLGAAVAVTRVGPPPTNPDYDEVDEDDPAPMVDLLFEYDPDAKTVTVVHEGGPAFRGDHVQVGFEGGLTEEQFSGEVTAGDSLTVEVPSADPGVYLAVTWRGPEQEHTIVLDRFQIPE</sequence>
<evidence type="ECO:0000313" key="3">
    <source>
        <dbReference type="Proteomes" id="UP001596383"/>
    </source>
</evidence>
<dbReference type="PROSITE" id="PS51257">
    <property type="entry name" value="PROKAR_LIPOPROTEIN"/>
    <property type="match status" value="1"/>
</dbReference>
<name>A0ABD5SWA7_9EURY</name>
<gene>
    <name evidence="2" type="ORF">ACFQE6_23485</name>
</gene>
<dbReference type="EMBL" id="JBHSWV010000435">
    <property type="protein sequence ID" value="MFC6767847.1"/>
    <property type="molecule type" value="Genomic_DNA"/>
</dbReference>
<feature type="region of interest" description="Disordered" evidence="1">
    <location>
        <begin position="16"/>
        <end position="49"/>
    </location>
</feature>
<comment type="caution">
    <text evidence="2">The sequence shown here is derived from an EMBL/GenBank/DDBJ whole genome shotgun (WGS) entry which is preliminary data.</text>
</comment>
<dbReference type="Proteomes" id="UP001596383">
    <property type="component" value="Unassembled WGS sequence"/>
</dbReference>
<evidence type="ECO:0000256" key="1">
    <source>
        <dbReference type="SAM" id="MobiDB-lite"/>
    </source>
</evidence>
<dbReference type="InterPro" id="IPR006311">
    <property type="entry name" value="TAT_signal"/>
</dbReference>
<accession>A0ABD5SWA7</accession>
<dbReference type="AlphaFoldDB" id="A0ABD5SWA7"/>
<protein>
    <submittedName>
        <fullName evidence="2">Uncharacterized protein</fullName>
    </submittedName>
</protein>
<keyword evidence="3" id="KW-1185">Reference proteome</keyword>
<evidence type="ECO:0000313" key="2">
    <source>
        <dbReference type="EMBL" id="MFC6767847.1"/>
    </source>
</evidence>
<organism evidence="2 3">
    <name type="scientific">Natrinema soli</name>
    <dbReference type="NCBI Taxonomy" id="1930624"/>
    <lineage>
        <taxon>Archaea</taxon>
        <taxon>Methanobacteriati</taxon>
        <taxon>Methanobacteriota</taxon>
        <taxon>Stenosarchaea group</taxon>
        <taxon>Halobacteria</taxon>
        <taxon>Halobacteriales</taxon>
        <taxon>Natrialbaceae</taxon>
        <taxon>Natrinema</taxon>
    </lineage>
</organism>